<dbReference type="STRING" id="316274.Haur_2433"/>
<name>A9AYU5_HERA2</name>
<evidence type="ECO:0008006" key="3">
    <source>
        <dbReference type="Google" id="ProtNLM"/>
    </source>
</evidence>
<dbReference type="eggNOG" id="COG3361">
    <property type="taxonomic scope" value="Bacteria"/>
</dbReference>
<gene>
    <name evidence="1" type="ordered locus">Haur_2433</name>
</gene>
<keyword evidence="2" id="KW-1185">Reference proteome</keyword>
<proteinExistence type="predicted"/>
<evidence type="ECO:0000313" key="2">
    <source>
        <dbReference type="Proteomes" id="UP000000787"/>
    </source>
</evidence>
<dbReference type="InParanoid" id="A9AYU5"/>
<evidence type="ECO:0000313" key="1">
    <source>
        <dbReference type="EMBL" id="ABX05073.1"/>
    </source>
</evidence>
<sequence length="242" mass="26955">MVRIPTLAGLIRRRLLLNFRADPEVVQALLPAPFKPQLYRGWAIVGICLIRLEQLRPLGLPSGFGLRSENAAHRFAVNWQAVDGSLHQGVYVPRRDSSSLLNNLAGGRLVAGEQHHAHFVVDDNGYTVQLRMRSGDDQASIEVVGTTCESLPRDSIFDLAAASSFFEHGALGYTATKHGQRFDGLTLNVQHWHVRPFAVDQFDSSYFRNQQNFPVGSIEFDHGLIMRDVQHTWQSVASLSVA</sequence>
<dbReference type="Proteomes" id="UP000000787">
    <property type="component" value="Chromosome"/>
</dbReference>
<dbReference type="KEGG" id="hau:Haur_2433"/>
<dbReference type="HOGENOM" id="CLU_1174429_0_0_0"/>
<dbReference type="InterPro" id="IPR018644">
    <property type="entry name" value="DUF2071"/>
</dbReference>
<organism evidence="1 2">
    <name type="scientific">Herpetosiphon aurantiacus (strain ATCC 23779 / DSM 785 / 114-95)</name>
    <dbReference type="NCBI Taxonomy" id="316274"/>
    <lineage>
        <taxon>Bacteria</taxon>
        <taxon>Bacillati</taxon>
        <taxon>Chloroflexota</taxon>
        <taxon>Chloroflexia</taxon>
        <taxon>Herpetosiphonales</taxon>
        <taxon>Herpetosiphonaceae</taxon>
        <taxon>Herpetosiphon</taxon>
    </lineage>
</organism>
<dbReference type="Pfam" id="PF09844">
    <property type="entry name" value="DUF2071"/>
    <property type="match status" value="1"/>
</dbReference>
<dbReference type="AlphaFoldDB" id="A9AYU5"/>
<dbReference type="EMBL" id="CP000875">
    <property type="protein sequence ID" value="ABX05073.1"/>
    <property type="molecule type" value="Genomic_DNA"/>
</dbReference>
<accession>A9AYU5</accession>
<protein>
    <recommendedName>
        <fullName evidence="3">DUF2071 domain-containing protein</fullName>
    </recommendedName>
</protein>
<reference evidence="1 2" key="1">
    <citation type="journal article" date="2011" name="Stand. Genomic Sci.">
        <title>Complete genome sequence of the filamentous gliding predatory bacterium Herpetosiphon aurantiacus type strain (114-95(T)).</title>
        <authorList>
            <person name="Kiss H."/>
            <person name="Nett M."/>
            <person name="Domin N."/>
            <person name="Martin K."/>
            <person name="Maresca J.A."/>
            <person name="Copeland A."/>
            <person name="Lapidus A."/>
            <person name="Lucas S."/>
            <person name="Berry K.W."/>
            <person name="Glavina Del Rio T."/>
            <person name="Dalin E."/>
            <person name="Tice H."/>
            <person name="Pitluck S."/>
            <person name="Richardson P."/>
            <person name="Bruce D."/>
            <person name="Goodwin L."/>
            <person name="Han C."/>
            <person name="Detter J.C."/>
            <person name="Schmutz J."/>
            <person name="Brettin T."/>
            <person name="Land M."/>
            <person name="Hauser L."/>
            <person name="Kyrpides N.C."/>
            <person name="Ivanova N."/>
            <person name="Goker M."/>
            <person name="Woyke T."/>
            <person name="Klenk H.P."/>
            <person name="Bryant D.A."/>
        </authorList>
    </citation>
    <scope>NUCLEOTIDE SEQUENCE [LARGE SCALE GENOMIC DNA]</scope>
    <source>
        <strain evidence="2">ATCC 23779 / DSM 785 / 114-95</strain>
    </source>
</reference>
<dbReference type="BioCyc" id="HAUR316274:GHYA-2461-MONOMER"/>